<protein>
    <recommendedName>
        <fullName evidence="5">DUF3105 domain-containing protein</fullName>
    </recommendedName>
</protein>
<feature type="compositionally biased region" description="Basic and acidic residues" evidence="1">
    <location>
        <begin position="1"/>
        <end position="29"/>
    </location>
</feature>
<evidence type="ECO:0000256" key="1">
    <source>
        <dbReference type="SAM" id="MobiDB-lite"/>
    </source>
</evidence>
<proteinExistence type="predicted"/>
<comment type="caution">
    <text evidence="3">The sequence shown here is derived from an EMBL/GenBank/DDBJ whole genome shotgun (WGS) entry which is preliminary data.</text>
</comment>
<dbReference type="EMBL" id="MFIQ01000007">
    <property type="protein sequence ID" value="OGF93720.1"/>
    <property type="molecule type" value="Genomic_DNA"/>
</dbReference>
<keyword evidence="2" id="KW-0472">Membrane</keyword>
<keyword evidence="2" id="KW-0812">Transmembrane</keyword>
<accession>A0A1F5Y0V6</accession>
<evidence type="ECO:0000313" key="4">
    <source>
        <dbReference type="Proteomes" id="UP000178894"/>
    </source>
</evidence>
<evidence type="ECO:0000256" key="2">
    <source>
        <dbReference type="SAM" id="Phobius"/>
    </source>
</evidence>
<dbReference type="STRING" id="1798364.A3G54_02140"/>
<dbReference type="Proteomes" id="UP000178894">
    <property type="component" value="Unassembled WGS sequence"/>
</dbReference>
<feature type="transmembrane region" description="Helical" evidence="2">
    <location>
        <begin position="40"/>
        <end position="59"/>
    </location>
</feature>
<keyword evidence="2" id="KW-1133">Transmembrane helix</keyword>
<organism evidence="3 4">
    <name type="scientific">Candidatus Giovannonibacteria bacterium RIFCSPLOWO2_12_FULL_44_15</name>
    <dbReference type="NCBI Taxonomy" id="1798364"/>
    <lineage>
        <taxon>Bacteria</taxon>
        <taxon>Candidatus Giovannoniibacteriota</taxon>
    </lineage>
</organism>
<gene>
    <name evidence="3" type="ORF">A3G54_02140</name>
</gene>
<evidence type="ECO:0000313" key="3">
    <source>
        <dbReference type="EMBL" id="OGF93720.1"/>
    </source>
</evidence>
<dbReference type="InterPro" id="IPR021454">
    <property type="entry name" value="DUF3105"/>
</dbReference>
<dbReference type="AlphaFoldDB" id="A0A1F5Y0V6"/>
<reference evidence="3 4" key="1">
    <citation type="journal article" date="2016" name="Nat. Commun.">
        <title>Thousands of microbial genomes shed light on interconnected biogeochemical processes in an aquifer system.</title>
        <authorList>
            <person name="Anantharaman K."/>
            <person name="Brown C.T."/>
            <person name="Hug L.A."/>
            <person name="Sharon I."/>
            <person name="Castelle C.J."/>
            <person name="Probst A.J."/>
            <person name="Thomas B.C."/>
            <person name="Singh A."/>
            <person name="Wilkins M.J."/>
            <person name="Karaoz U."/>
            <person name="Brodie E.L."/>
            <person name="Williams K.H."/>
            <person name="Hubbard S.S."/>
            <person name="Banfield J.F."/>
        </authorList>
    </citation>
    <scope>NUCLEOTIDE SEQUENCE [LARGE SCALE GENOMIC DNA]</scope>
</reference>
<sequence length="202" mass="22760">MEEIKSNEQLSKKEQRQLRRQEKNDEQGLSRRKKKMKKSLKWSIGILVAVGAIYGLVILSRQDGGVKQPIGESFPSQGREHIAVGASHEAYNSNPPTSGPHYEQPSRWGVSQAELPDEQLIHNLEHGGIWISYVGIDDSTIAALEKIAKSQSKVIVEPRAKNDAPIVLASWERLLKLEKFDEQIILDFIKSNKNRSPEPFAQ</sequence>
<feature type="region of interest" description="Disordered" evidence="1">
    <location>
        <begin position="1"/>
        <end position="34"/>
    </location>
</feature>
<dbReference type="Pfam" id="PF11303">
    <property type="entry name" value="DUF3105"/>
    <property type="match status" value="1"/>
</dbReference>
<name>A0A1F5Y0V6_9BACT</name>
<evidence type="ECO:0008006" key="5">
    <source>
        <dbReference type="Google" id="ProtNLM"/>
    </source>
</evidence>